<protein>
    <submittedName>
        <fullName evidence="1">Uncharacterized protein</fullName>
    </submittedName>
</protein>
<sequence>MSVTNNNPCLRDIIVSTFECLEEFPDDSRKVFCKICKATILALSMKRANIHVNSRHHQKKLNGEEIPIRKFELKWLQDIRFKLWLEVVPGDEFKFRCKICNVDRTCIGGISNVTRHAQQPEHVNNCKTAGVQSMDDLQGEDIYDSVQSFENRRIIRETEYAKLGCLTNTPYQTMGKFLKFFQETDPAVLQKMTARRYRLWLEMFWLHGKNLE</sequence>
<evidence type="ECO:0000313" key="2">
    <source>
        <dbReference type="Proteomes" id="UP001154078"/>
    </source>
</evidence>
<proteinExistence type="predicted"/>
<keyword evidence="2" id="KW-1185">Reference proteome</keyword>
<dbReference type="OrthoDB" id="6159421at2759"/>
<dbReference type="Proteomes" id="UP001154078">
    <property type="component" value="Chromosome 8"/>
</dbReference>
<name>A0A9P0BGM2_BRAAE</name>
<organism evidence="1 2">
    <name type="scientific">Brassicogethes aeneus</name>
    <name type="common">Rape pollen beetle</name>
    <name type="synonym">Meligethes aeneus</name>
    <dbReference type="NCBI Taxonomy" id="1431903"/>
    <lineage>
        <taxon>Eukaryota</taxon>
        <taxon>Metazoa</taxon>
        <taxon>Ecdysozoa</taxon>
        <taxon>Arthropoda</taxon>
        <taxon>Hexapoda</taxon>
        <taxon>Insecta</taxon>
        <taxon>Pterygota</taxon>
        <taxon>Neoptera</taxon>
        <taxon>Endopterygota</taxon>
        <taxon>Coleoptera</taxon>
        <taxon>Polyphaga</taxon>
        <taxon>Cucujiformia</taxon>
        <taxon>Nitidulidae</taxon>
        <taxon>Meligethinae</taxon>
        <taxon>Brassicogethes</taxon>
    </lineage>
</organism>
<evidence type="ECO:0000313" key="1">
    <source>
        <dbReference type="EMBL" id="CAH0561707.1"/>
    </source>
</evidence>
<accession>A0A9P0BGM2</accession>
<dbReference type="AlphaFoldDB" id="A0A9P0BGM2"/>
<reference evidence="1" key="1">
    <citation type="submission" date="2021-12" db="EMBL/GenBank/DDBJ databases">
        <authorList>
            <person name="King R."/>
        </authorList>
    </citation>
    <scope>NUCLEOTIDE SEQUENCE</scope>
</reference>
<gene>
    <name evidence="1" type="ORF">MELIAE_LOCUS11045</name>
</gene>
<dbReference type="EMBL" id="OV121139">
    <property type="protein sequence ID" value="CAH0561707.1"/>
    <property type="molecule type" value="Genomic_DNA"/>
</dbReference>